<gene>
    <name evidence="5" type="primary">citX</name>
    <name evidence="5" type="ORF">ATZ99_09660</name>
</gene>
<dbReference type="EMBL" id="LOHZ01000025">
    <property type="protein sequence ID" value="KYO66722.1"/>
    <property type="molecule type" value="Genomic_DNA"/>
</dbReference>
<comment type="catalytic activity">
    <reaction evidence="4">
        <text>apo-[citrate lyase ACP] + 2'-(5''-triphospho-alpha-D-ribosyl)-3'-dephospho-CoA = holo-[citrate lyase ACP] + diphosphate</text>
        <dbReference type="Rhea" id="RHEA:16333"/>
        <dbReference type="Rhea" id="RHEA-COMP:10157"/>
        <dbReference type="Rhea" id="RHEA-COMP:10158"/>
        <dbReference type="ChEBI" id="CHEBI:29999"/>
        <dbReference type="ChEBI" id="CHEBI:33019"/>
        <dbReference type="ChEBI" id="CHEBI:61378"/>
        <dbReference type="ChEBI" id="CHEBI:82683"/>
        <dbReference type="EC" id="2.7.7.61"/>
    </reaction>
</comment>
<dbReference type="InterPro" id="IPR005551">
    <property type="entry name" value="CitX"/>
</dbReference>
<comment type="caution">
    <text evidence="5">The sequence shown here is derived from an EMBL/GenBank/DDBJ whole genome shotgun (WGS) entry which is preliminary data.</text>
</comment>
<protein>
    <recommendedName>
        <fullName evidence="1">citrate lyase holo-[acyl-carrier protein] synthase</fullName>
        <ecNumber evidence="1">2.7.7.61</ecNumber>
    </recommendedName>
</protein>
<dbReference type="EC" id="2.7.7.61" evidence="1"/>
<dbReference type="GO" id="GO:0050519">
    <property type="term" value="F:holo-citrate lyase synthase activity"/>
    <property type="evidence" value="ECO:0007669"/>
    <property type="project" value="UniProtKB-EC"/>
</dbReference>
<keyword evidence="5" id="KW-0456">Lyase</keyword>
<evidence type="ECO:0000256" key="2">
    <source>
        <dbReference type="ARBA" id="ARBA00022679"/>
    </source>
</evidence>
<dbReference type="GO" id="GO:0051191">
    <property type="term" value="P:prosthetic group biosynthetic process"/>
    <property type="evidence" value="ECO:0007669"/>
    <property type="project" value="InterPro"/>
</dbReference>
<evidence type="ECO:0000256" key="4">
    <source>
        <dbReference type="ARBA" id="ARBA00048574"/>
    </source>
</evidence>
<accession>A0A162MMK9</accession>
<sequence>MIRILEDREKRFLKILKLYEEYNLPVLCGKINYPGNNKNTLEANLAFNVLYYLLIKEFKKFIIHRETDEGYDGKSLLLVLNMEKFEAKKLGVEIEESHPLGRIFDIDIYEGEVPVSRRELGFDERKCVFCGKNVRECSREKRHKVEEVVRAINLKIQNFISKG</sequence>
<evidence type="ECO:0000256" key="1">
    <source>
        <dbReference type="ARBA" id="ARBA00012524"/>
    </source>
</evidence>
<dbReference type="RefSeq" id="WP_068748106.1">
    <property type="nucleotide sequence ID" value="NZ_LOHZ01000025.1"/>
</dbReference>
<dbReference type="Proteomes" id="UP000075737">
    <property type="component" value="Unassembled WGS sequence"/>
</dbReference>
<organism evidence="5 6">
    <name type="scientific">Thermovenabulum gondwanense</name>
    <dbReference type="NCBI Taxonomy" id="520767"/>
    <lineage>
        <taxon>Bacteria</taxon>
        <taxon>Bacillati</taxon>
        <taxon>Bacillota</taxon>
        <taxon>Clostridia</taxon>
        <taxon>Thermosediminibacterales</taxon>
        <taxon>Thermosediminibacteraceae</taxon>
        <taxon>Thermovenabulum</taxon>
    </lineage>
</organism>
<proteinExistence type="predicted"/>
<reference evidence="5 6" key="1">
    <citation type="submission" date="2015-12" db="EMBL/GenBank/DDBJ databases">
        <title>Draft genome of Thermovenabulum gondwanense isolated from a red thermophilic microbial mat colonisisng an outflow channel of a bore well.</title>
        <authorList>
            <person name="Patel B.K."/>
        </authorList>
    </citation>
    <scope>NUCLEOTIDE SEQUENCE [LARGE SCALE GENOMIC DNA]</scope>
    <source>
        <strain evidence="5 6">R270</strain>
    </source>
</reference>
<evidence type="ECO:0000313" key="5">
    <source>
        <dbReference type="EMBL" id="KYO66722.1"/>
    </source>
</evidence>
<evidence type="ECO:0000256" key="3">
    <source>
        <dbReference type="ARBA" id="ARBA00022695"/>
    </source>
</evidence>
<dbReference type="AlphaFoldDB" id="A0A162MMK9"/>
<dbReference type="STRING" id="520767.ATZ99_09660"/>
<dbReference type="OrthoDB" id="3196716at2"/>
<keyword evidence="6" id="KW-1185">Reference proteome</keyword>
<keyword evidence="3 5" id="KW-0548">Nucleotidyltransferase</keyword>
<evidence type="ECO:0000313" key="6">
    <source>
        <dbReference type="Proteomes" id="UP000075737"/>
    </source>
</evidence>
<dbReference type="NCBIfam" id="TIGR03124">
    <property type="entry name" value="citrate_citX"/>
    <property type="match status" value="1"/>
</dbReference>
<dbReference type="Pfam" id="PF03802">
    <property type="entry name" value="CitX"/>
    <property type="match status" value="1"/>
</dbReference>
<name>A0A162MMK9_9FIRM</name>
<dbReference type="GO" id="GO:0016829">
    <property type="term" value="F:lyase activity"/>
    <property type="evidence" value="ECO:0007669"/>
    <property type="project" value="UniProtKB-KW"/>
</dbReference>
<keyword evidence="2 5" id="KW-0808">Transferase</keyword>